<organism evidence="2 3">
    <name type="scientific">Aliiroseovarius zhejiangensis</name>
    <dbReference type="NCBI Taxonomy" id="1632025"/>
    <lineage>
        <taxon>Bacteria</taxon>
        <taxon>Pseudomonadati</taxon>
        <taxon>Pseudomonadota</taxon>
        <taxon>Alphaproteobacteria</taxon>
        <taxon>Rhodobacterales</taxon>
        <taxon>Paracoccaceae</taxon>
        <taxon>Aliiroseovarius</taxon>
    </lineage>
</organism>
<dbReference type="CDD" id="cd06587">
    <property type="entry name" value="VOC"/>
    <property type="match status" value="1"/>
</dbReference>
<dbReference type="Pfam" id="PF00903">
    <property type="entry name" value="Glyoxalase"/>
    <property type="match status" value="1"/>
</dbReference>
<dbReference type="InterPro" id="IPR029068">
    <property type="entry name" value="Glyas_Bleomycin-R_OHBP_Dase"/>
</dbReference>
<reference evidence="3" key="1">
    <citation type="journal article" date="2019" name="Int. J. Syst. Evol. Microbiol.">
        <title>The Global Catalogue of Microorganisms (GCM) 10K type strain sequencing project: providing services to taxonomists for standard genome sequencing and annotation.</title>
        <authorList>
            <consortium name="The Broad Institute Genomics Platform"/>
            <consortium name="The Broad Institute Genome Sequencing Center for Infectious Disease"/>
            <person name="Wu L."/>
            <person name="Ma J."/>
        </authorList>
    </citation>
    <scope>NUCLEOTIDE SEQUENCE [LARGE SCALE GENOMIC DNA]</scope>
    <source>
        <strain evidence="3">KCTC 42443</strain>
    </source>
</reference>
<protein>
    <recommendedName>
        <fullName evidence="1">VOC domain-containing protein</fullName>
    </recommendedName>
</protein>
<name>A0ABQ3ILW9_9RHOB</name>
<comment type="caution">
    <text evidence="2">The sequence shown here is derived from an EMBL/GenBank/DDBJ whole genome shotgun (WGS) entry which is preliminary data.</text>
</comment>
<dbReference type="InterPro" id="IPR004360">
    <property type="entry name" value="Glyas_Fos-R_dOase_dom"/>
</dbReference>
<dbReference type="InterPro" id="IPR037523">
    <property type="entry name" value="VOC_core"/>
</dbReference>
<dbReference type="SUPFAM" id="SSF54593">
    <property type="entry name" value="Glyoxalase/Bleomycin resistance protein/Dihydroxybiphenyl dioxygenase"/>
    <property type="match status" value="1"/>
</dbReference>
<feature type="domain" description="VOC" evidence="1">
    <location>
        <begin position="4"/>
        <end position="121"/>
    </location>
</feature>
<dbReference type="Proteomes" id="UP000609802">
    <property type="component" value="Unassembled WGS sequence"/>
</dbReference>
<dbReference type="EMBL" id="BNCH01000001">
    <property type="protein sequence ID" value="GHE87516.1"/>
    <property type="molecule type" value="Genomic_DNA"/>
</dbReference>
<dbReference type="PANTHER" id="PTHR36503">
    <property type="entry name" value="BLR2520 PROTEIN"/>
    <property type="match status" value="1"/>
</dbReference>
<evidence type="ECO:0000313" key="3">
    <source>
        <dbReference type="Proteomes" id="UP000609802"/>
    </source>
</evidence>
<gene>
    <name evidence="2" type="ORF">GCM10016455_04290</name>
</gene>
<dbReference type="PROSITE" id="PS51819">
    <property type="entry name" value="VOC"/>
    <property type="match status" value="1"/>
</dbReference>
<dbReference type="Gene3D" id="3.10.180.10">
    <property type="entry name" value="2,3-Dihydroxybiphenyl 1,2-Dioxygenase, domain 1"/>
    <property type="match status" value="1"/>
</dbReference>
<dbReference type="PANTHER" id="PTHR36503:SF1">
    <property type="entry name" value="BLR2520 PROTEIN"/>
    <property type="match status" value="1"/>
</dbReference>
<accession>A0ABQ3ILW9</accession>
<dbReference type="RefSeq" id="WP_191284820.1">
    <property type="nucleotide sequence ID" value="NZ_BNCH01000001.1"/>
</dbReference>
<sequence length="122" mass="13356">MSLGAFSVSLGVKDLSRSRAFYETLGFAVFAGDEAHNYLIMKNGDAIVGLFQDMFEGTMLTLNPGWDQSARTVDPFEDVREIKARLKEAGLEITQEKGGDDGPASFVVIDPDGVPVLFDQHR</sequence>
<proteinExistence type="predicted"/>
<evidence type="ECO:0000313" key="2">
    <source>
        <dbReference type="EMBL" id="GHE87516.1"/>
    </source>
</evidence>
<evidence type="ECO:0000259" key="1">
    <source>
        <dbReference type="PROSITE" id="PS51819"/>
    </source>
</evidence>
<keyword evidence="3" id="KW-1185">Reference proteome</keyword>